<comment type="caution">
    <text evidence="1">The sequence shown here is derived from an EMBL/GenBank/DDBJ whole genome shotgun (WGS) entry which is preliminary data.</text>
</comment>
<accession>A0AAV4JDA5</accession>
<keyword evidence="2" id="KW-1185">Reference proteome</keyword>
<organism evidence="1 2">
    <name type="scientific">Elysia marginata</name>
    <dbReference type="NCBI Taxonomy" id="1093978"/>
    <lineage>
        <taxon>Eukaryota</taxon>
        <taxon>Metazoa</taxon>
        <taxon>Spiralia</taxon>
        <taxon>Lophotrochozoa</taxon>
        <taxon>Mollusca</taxon>
        <taxon>Gastropoda</taxon>
        <taxon>Heterobranchia</taxon>
        <taxon>Euthyneura</taxon>
        <taxon>Panpulmonata</taxon>
        <taxon>Sacoglossa</taxon>
        <taxon>Placobranchoidea</taxon>
        <taxon>Plakobranchidae</taxon>
        <taxon>Elysia</taxon>
    </lineage>
</organism>
<evidence type="ECO:0000313" key="1">
    <source>
        <dbReference type="EMBL" id="GFS19775.1"/>
    </source>
</evidence>
<evidence type="ECO:0000313" key="2">
    <source>
        <dbReference type="Proteomes" id="UP000762676"/>
    </source>
</evidence>
<dbReference type="Pfam" id="PF05380">
    <property type="entry name" value="Peptidase_A17"/>
    <property type="match status" value="1"/>
</dbReference>
<gene>
    <name evidence="1" type="ORF">ElyMa_003297600</name>
</gene>
<proteinExistence type="predicted"/>
<reference evidence="1 2" key="1">
    <citation type="journal article" date="2021" name="Elife">
        <title>Chloroplast acquisition without the gene transfer in kleptoplastic sea slugs, Plakobranchus ocellatus.</title>
        <authorList>
            <person name="Maeda T."/>
            <person name="Takahashi S."/>
            <person name="Yoshida T."/>
            <person name="Shimamura S."/>
            <person name="Takaki Y."/>
            <person name="Nagai Y."/>
            <person name="Toyoda A."/>
            <person name="Suzuki Y."/>
            <person name="Arimoto A."/>
            <person name="Ishii H."/>
            <person name="Satoh N."/>
            <person name="Nishiyama T."/>
            <person name="Hasebe M."/>
            <person name="Maruyama T."/>
            <person name="Minagawa J."/>
            <person name="Obokata J."/>
            <person name="Shigenobu S."/>
        </authorList>
    </citation>
    <scope>NUCLEOTIDE SEQUENCE [LARGE SCALE GENOMIC DNA]</scope>
</reference>
<dbReference type="AlphaFoldDB" id="A0AAV4JDA5"/>
<name>A0AAV4JDA5_9GAST</name>
<dbReference type="InterPro" id="IPR008042">
    <property type="entry name" value="Retrotrans_Pao"/>
</dbReference>
<sequence length="107" mass="12431">MNWKLNKQFSPYRIDLPSGKKALQLRSDLYLMHELKVSTEVLLTKRKPLSIISRVSDPLGLLNPYTITLKILFHDVWKAGHDRDQTLPKAIQEPILKWIVGLQEVKN</sequence>
<dbReference type="EMBL" id="BMAT01006777">
    <property type="protein sequence ID" value="GFS19775.1"/>
    <property type="molecule type" value="Genomic_DNA"/>
</dbReference>
<dbReference type="Proteomes" id="UP000762676">
    <property type="component" value="Unassembled WGS sequence"/>
</dbReference>
<protein>
    <submittedName>
        <fullName evidence="1">Zinc knuckle protein</fullName>
    </submittedName>
</protein>